<sequence length="483" mass="54904">MEDSSLISSSTKKLEVPGSSSSKSKRYSGKSLIASVPKTLKRIPLLNNGGLRNEYAGHIAIFLLKVAGLEVIRRVSKAKCPFSWRGIQALQLLCYPPLKWIERWAPFKGLIMGMQNLSKPLLFLSIATTFSDQSEYFEEENDDSNEPQPCPEPSDTPLVEDSSICDNAPGGQETESWLLQLYMELEKQEITLPERFNEDELHRFYAAVNGDLSCLILSIKKTIRWRETYKILSLEELEMWSRLVYWHGYDMKLRPCLIVRLGLACSSLASSDRPRFAQAIVSQIEHGVLHLINLEDRQITVILDCEGLSPFKFPMQMMRSCSTLMQDHYPNRLGCLFVIRLPPVVRVIAQTFIQVLKPATRMKLRFEGEMYKKVLLEYLQNVPSYLGGKCTCPKCSNHHNYDSWATRRPEDSGMVVPNGNFASDESLSLAGDHTYYSDLHVNDTSCEQVLRTAIIVLLMLWIFVCFLAGMYESDGVLPFLNDA</sequence>
<evidence type="ECO:0000313" key="5">
    <source>
        <dbReference type="Proteomes" id="UP001177140"/>
    </source>
</evidence>
<dbReference type="Proteomes" id="UP001177140">
    <property type="component" value="Unassembled WGS sequence"/>
</dbReference>
<evidence type="ECO:0000256" key="2">
    <source>
        <dbReference type="SAM" id="Phobius"/>
    </source>
</evidence>
<dbReference type="InterPro" id="IPR001251">
    <property type="entry name" value="CRAL-TRIO_dom"/>
</dbReference>
<name>A0AA42AR61_PAPNU</name>
<protein>
    <recommendedName>
        <fullName evidence="3">CRAL-TRIO domain-containing protein</fullName>
    </recommendedName>
</protein>
<feature type="compositionally biased region" description="Acidic residues" evidence="1">
    <location>
        <begin position="136"/>
        <end position="145"/>
    </location>
</feature>
<feature type="region of interest" description="Disordered" evidence="1">
    <location>
        <begin position="136"/>
        <end position="165"/>
    </location>
</feature>
<dbReference type="PANTHER" id="PTHR47041:SF2">
    <property type="entry name" value="SEC14 CYTOSOLIC FACTOR FAMILY PROTEIN _ PHOSPHOGLYCERIDE TRANSFER FAMILY PROTEIN"/>
    <property type="match status" value="1"/>
</dbReference>
<feature type="domain" description="CRAL-TRIO" evidence="3">
    <location>
        <begin position="234"/>
        <end position="394"/>
    </location>
</feature>
<evidence type="ECO:0000259" key="3">
    <source>
        <dbReference type="PROSITE" id="PS50191"/>
    </source>
</evidence>
<feature type="compositionally biased region" description="Polar residues" evidence="1">
    <location>
        <begin position="1"/>
        <end position="11"/>
    </location>
</feature>
<evidence type="ECO:0000256" key="1">
    <source>
        <dbReference type="SAM" id="MobiDB-lite"/>
    </source>
</evidence>
<organism evidence="4 5">
    <name type="scientific">Papaver nudicaule</name>
    <name type="common">Iceland poppy</name>
    <dbReference type="NCBI Taxonomy" id="74823"/>
    <lineage>
        <taxon>Eukaryota</taxon>
        <taxon>Viridiplantae</taxon>
        <taxon>Streptophyta</taxon>
        <taxon>Embryophyta</taxon>
        <taxon>Tracheophyta</taxon>
        <taxon>Spermatophyta</taxon>
        <taxon>Magnoliopsida</taxon>
        <taxon>Ranunculales</taxon>
        <taxon>Papaveraceae</taxon>
        <taxon>Papaveroideae</taxon>
        <taxon>Papaver</taxon>
    </lineage>
</organism>
<dbReference type="Gene3D" id="3.40.525.10">
    <property type="entry name" value="CRAL-TRIO lipid binding domain"/>
    <property type="match status" value="1"/>
</dbReference>
<keyword evidence="2" id="KW-0812">Transmembrane</keyword>
<dbReference type="CDD" id="cd00170">
    <property type="entry name" value="SEC14"/>
    <property type="match status" value="1"/>
</dbReference>
<dbReference type="SMART" id="SM00516">
    <property type="entry name" value="SEC14"/>
    <property type="match status" value="1"/>
</dbReference>
<keyword evidence="2" id="KW-1133">Transmembrane helix</keyword>
<dbReference type="PANTHER" id="PTHR47041">
    <property type="entry name" value="SEC14 CYTOSOLIC FACTOR FAMILY PROTEIN / PHOSPHOGLYCERIDE TRANSFER FAMILY PROTEIN"/>
    <property type="match status" value="1"/>
</dbReference>
<reference evidence="4" key="1">
    <citation type="submission" date="2022-03" db="EMBL/GenBank/DDBJ databases">
        <title>A functionally conserved STORR gene fusion in Papaver species that diverged 16.8 million years ago.</title>
        <authorList>
            <person name="Catania T."/>
        </authorList>
    </citation>
    <scope>NUCLEOTIDE SEQUENCE</scope>
    <source>
        <strain evidence="4">S-191538</strain>
    </source>
</reference>
<dbReference type="InterPro" id="IPR036865">
    <property type="entry name" value="CRAL-TRIO_dom_sf"/>
</dbReference>
<accession>A0AA42AR61</accession>
<feature type="region of interest" description="Disordered" evidence="1">
    <location>
        <begin position="1"/>
        <end position="26"/>
    </location>
</feature>
<dbReference type="Pfam" id="PF00650">
    <property type="entry name" value="CRAL_TRIO"/>
    <property type="match status" value="1"/>
</dbReference>
<dbReference type="AlphaFoldDB" id="A0AA42AR61"/>
<evidence type="ECO:0000313" key="4">
    <source>
        <dbReference type="EMBL" id="MCL7039389.1"/>
    </source>
</evidence>
<dbReference type="EMBL" id="JAJJMA010200675">
    <property type="protein sequence ID" value="MCL7039389.1"/>
    <property type="molecule type" value="Genomic_DNA"/>
</dbReference>
<comment type="caution">
    <text evidence="4">The sequence shown here is derived from an EMBL/GenBank/DDBJ whole genome shotgun (WGS) entry which is preliminary data.</text>
</comment>
<dbReference type="PROSITE" id="PS50191">
    <property type="entry name" value="CRAL_TRIO"/>
    <property type="match status" value="1"/>
</dbReference>
<keyword evidence="2" id="KW-0472">Membrane</keyword>
<gene>
    <name evidence="4" type="ORF">MKW94_006739</name>
</gene>
<proteinExistence type="predicted"/>
<dbReference type="SUPFAM" id="SSF52087">
    <property type="entry name" value="CRAL/TRIO domain"/>
    <property type="match status" value="1"/>
</dbReference>
<keyword evidence="5" id="KW-1185">Reference proteome</keyword>
<feature type="transmembrane region" description="Helical" evidence="2">
    <location>
        <begin position="449"/>
        <end position="471"/>
    </location>
</feature>